<comment type="caution">
    <text evidence="5">The sequence shown here is derived from an EMBL/GenBank/DDBJ whole genome shotgun (WGS) entry which is preliminary data.</text>
</comment>
<dbReference type="PROSITE" id="PS51677">
    <property type="entry name" value="NODB"/>
    <property type="match status" value="1"/>
</dbReference>
<feature type="compositionally biased region" description="Low complexity" evidence="3">
    <location>
        <begin position="57"/>
        <end position="102"/>
    </location>
</feature>
<organism evidence="5 6">
    <name type="scientific">Olsenella absiana</name>
    <dbReference type="NCBI Taxonomy" id="3115222"/>
    <lineage>
        <taxon>Bacteria</taxon>
        <taxon>Bacillati</taxon>
        <taxon>Actinomycetota</taxon>
        <taxon>Coriobacteriia</taxon>
        <taxon>Coriobacteriales</taxon>
        <taxon>Atopobiaceae</taxon>
        <taxon>Olsenella</taxon>
    </lineage>
</organism>
<reference evidence="5 6" key="1">
    <citation type="submission" date="2024-01" db="EMBL/GenBank/DDBJ databases">
        <title>Description of Olsenella sp. nov., isolated from pig feces.</title>
        <authorList>
            <person name="Chang Y.-H."/>
        </authorList>
    </citation>
    <scope>NUCLEOTIDE SEQUENCE [LARGE SCALE GENOMIC DNA]</scope>
    <source>
        <strain evidence="5 6">YH-ols2223</strain>
    </source>
</reference>
<protein>
    <submittedName>
        <fullName evidence="5">Polysaccharide deacetylase family protein</fullName>
    </submittedName>
</protein>
<feature type="compositionally biased region" description="Low complexity" evidence="3">
    <location>
        <begin position="135"/>
        <end position="165"/>
    </location>
</feature>
<feature type="domain" description="NodB homology" evidence="4">
    <location>
        <begin position="368"/>
        <end position="547"/>
    </location>
</feature>
<dbReference type="EMBL" id="JAZGJQ010000001">
    <property type="protein sequence ID" value="MEE6146532.1"/>
    <property type="molecule type" value="Genomic_DNA"/>
</dbReference>
<dbReference type="SUPFAM" id="SSF88713">
    <property type="entry name" value="Glycoside hydrolase/deacetylase"/>
    <property type="match status" value="1"/>
</dbReference>
<dbReference type="RefSeq" id="WP_330957298.1">
    <property type="nucleotide sequence ID" value="NZ_JAZGJQ010000001.1"/>
</dbReference>
<evidence type="ECO:0000259" key="4">
    <source>
        <dbReference type="PROSITE" id="PS51677"/>
    </source>
</evidence>
<evidence type="ECO:0000313" key="5">
    <source>
        <dbReference type="EMBL" id="MEE6146532.1"/>
    </source>
</evidence>
<keyword evidence="1" id="KW-0479">Metal-binding</keyword>
<evidence type="ECO:0000256" key="1">
    <source>
        <dbReference type="ARBA" id="ARBA00022723"/>
    </source>
</evidence>
<evidence type="ECO:0000256" key="2">
    <source>
        <dbReference type="ARBA" id="ARBA00022801"/>
    </source>
</evidence>
<feature type="compositionally biased region" description="Gly residues" evidence="3">
    <location>
        <begin position="1"/>
        <end position="15"/>
    </location>
</feature>
<dbReference type="PANTHER" id="PTHR10587:SF133">
    <property type="entry name" value="CHITIN DEACETYLASE 1-RELATED"/>
    <property type="match status" value="1"/>
</dbReference>
<evidence type="ECO:0000313" key="6">
    <source>
        <dbReference type="Proteomes" id="UP001332931"/>
    </source>
</evidence>
<dbReference type="InterPro" id="IPR002509">
    <property type="entry name" value="NODB_dom"/>
</dbReference>
<keyword evidence="2" id="KW-0378">Hydrolase</keyword>
<evidence type="ECO:0000256" key="3">
    <source>
        <dbReference type="SAM" id="MobiDB-lite"/>
    </source>
</evidence>
<keyword evidence="6" id="KW-1185">Reference proteome</keyword>
<dbReference type="CDD" id="cd10917">
    <property type="entry name" value="CE4_NodB_like_6s_7s"/>
    <property type="match status" value="1"/>
</dbReference>
<proteinExistence type="predicted"/>
<dbReference type="Proteomes" id="UP001332931">
    <property type="component" value="Unassembled WGS sequence"/>
</dbReference>
<dbReference type="Pfam" id="PF01522">
    <property type="entry name" value="Polysacc_deac_1"/>
    <property type="match status" value="1"/>
</dbReference>
<feature type="region of interest" description="Disordered" evidence="3">
    <location>
        <begin position="1"/>
        <end position="184"/>
    </location>
</feature>
<name>A0ABU7R7H3_9ACTN</name>
<accession>A0ABU7R7H3</accession>
<dbReference type="InterPro" id="IPR011330">
    <property type="entry name" value="Glyco_hydro/deAcase_b/a-brl"/>
</dbReference>
<dbReference type="Gene3D" id="3.20.20.370">
    <property type="entry name" value="Glycoside hydrolase/deacetylase"/>
    <property type="match status" value="1"/>
</dbReference>
<dbReference type="InterPro" id="IPR050248">
    <property type="entry name" value="Polysacc_deacetylase_ArnD"/>
</dbReference>
<sequence length="590" mass="62412">MSSSIGGTGRPGAGAGPRRQGSNPYENADPIPVHRAHHRAYGSNQAAQGAETPSPRPAAHARQQRPAQAAGAQRQQPRPQQAAPQQSRPQQAAPQQHMSQQHGHQRPSARPQQATATGERRVMEPARRPARQARPDGAAGRPQQAARPTTGRQPARRTQAAPRTGFVPAAGEGGARGGQAPSVRTSHGPALIGLAVVAAVVVAGVLFWTHRPVNVTVDGTPTSITVGSSLERVASEKGAGVSAGDYVSVSGKVLKAGGGDKFEATVDGNQLSYADATSYRVKGGESIDFSDGADVSEDYEVVNTTSEQPKLKMEGKGGVIFYVSQWGKPSKVETRKGAESGETADVTVQEVQDCVVTRANITPANDEKLVALTFDDGPADPYTNQYLDILEKYGAHATFFMLGPQVGEYPDAVKRVVSDGNQVGSHTWSHKQLTKLGESDLKEELSKSFSALSQAGVTTTTIRQPYGSINTNVWLYSGGQMSTAVFWSHDSEDWRRPGASQIVSNATKDMYSGAIILMHDGGGNREQDVEALPQIIEAWQNAGYRFVTISELMASDPTVPADIASGSASMPEDAVWPTEVASDSASNAIP</sequence>
<dbReference type="PANTHER" id="PTHR10587">
    <property type="entry name" value="GLYCOSYL TRANSFERASE-RELATED"/>
    <property type="match status" value="1"/>
</dbReference>
<feature type="compositionally biased region" description="Basic and acidic residues" evidence="3">
    <location>
        <begin position="118"/>
        <end position="127"/>
    </location>
</feature>
<gene>
    <name evidence="5" type="ORF">VXJ25_00765</name>
</gene>